<keyword evidence="5" id="KW-0411">Iron-sulfur</keyword>
<dbReference type="InterPro" id="IPR051269">
    <property type="entry name" value="Fe-S_cluster_ET"/>
</dbReference>
<comment type="caution">
    <text evidence="7">The sequence shown here is derived from an EMBL/GenBank/DDBJ whole genome shotgun (WGS) entry which is preliminary data.</text>
</comment>
<accession>A0A0G1XNV2</accession>
<keyword evidence="1" id="KW-0813">Transport</keyword>
<keyword evidence="4" id="KW-0408">Iron</keyword>
<protein>
    <recommendedName>
        <fullName evidence="6">4Fe-4S ferredoxin-type domain-containing protein</fullName>
    </recommendedName>
</protein>
<sequence>MPKLKIKVDPDLCIGAASCVTIDPATFQLNDENKAVVLDKGQEPGGRVYEREMEVTEEQKETIVLAAQSCPTLAIFIYDEAGNQLFPET</sequence>
<dbReference type="AlphaFoldDB" id="A0A0G1XNV2"/>
<gene>
    <name evidence="7" type="ORF">UY77_C0009G0021</name>
</gene>
<keyword evidence="2" id="KW-0479">Metal-binding</keyword>
<dbReference type="PROSITE" id="PS51379">
    <property type="entry name" value="4FE4S_FER_2"/>
    <property type="match status" value="1"/>
</dbReference>
<dbReference type="EMBL" id="LCRI01000009">
    <property type="protein sequence ID" value="KKW32953.1"/>
    <property type="molecule type" value="Genomic_DNA"/>
</dbReference>
<evidence type="ECO:0000313" key="7">
    <source>
        <dbReference type="EMBL" id="KKW32953.1"/>
    </source>
</evidence>
<dbReference type="SUPFAM" id="SSF54862">
    <property type="entry name" value="4Fe-4S ferredoxins"/>
    <property type="match status" value="1"/>
</dbReference>
<evidence type="ECO:0000313" key="8">
    <source>
        <dbReference type="Proteomes" id="UP000034711"/>
    </source>
</evidence>
<dbReference type="GO" id="GO:0046872">
    <property type="term" value="F:metal ion binding"/>
    <property type="evidence" value="ECO:0007669"/>
    <property type="project" value="UniProtKB-KW"/>
</dbReference>
<organism evidence="7 8">
    <name type="scientific">Candidatus Uhrbacteria bacterium GW2011_GWA2_53_10</name>
    <dbReference type="NCBI Taxonomy" id="1618980"/>
    <lineage>
        <taxon>Bacteria</taxon>
        <taxon>Candidatus Uhriibacteriota</taxon>
    </lineage>
</organism>
<dbReference type="Proteomes" id="UP000034711">
    <property type="component" value="Unassembled WGS sequence"/>
</dbReference>
<evidence type="ECO:0000256" key="5">
    <source>
        <dbReference type="ARBA" id="ARBA00023014"/>
    </source>
</evidence>
<name>A0A0G1XNV2_9BACT</name>
<evidence type="ECO:0000256" key="3">
    <source>
        <dbReference type="ARBA" id="ARBA00022982"/>
    </source>
</evidence>
<evidence type="ECO:0000256" key="2">
    <source>
        <dbReference type="ARBA" id="ARBA00022723"/>
    </source>
</evidence>
<dbReference type="InterPro" id="IPR017896">
    <property type="entry name" value="4Fe4S_Fe-S-bd"/>
</dbReference>
<evidence type="ECO:0000259" key="6">
    <source>
        <dbReference type="PROSITE" id="PS51379"/>
    </source>
</evidence>
<proteinExistence type="predicted"/>
<keyword evidence="3" id="KW-0249">Electron transport</keyword>
<evidence type="ECO:0000256" key="4">
    <source>
        <dbReference type="ARBA" id="ARBA00023004"/>
    </source>
</evidence>
<dbReference type="Pfam" id="PF13459">
    <property type="entry name" value="Fer4_15"/>
    <property type="match status" value="1"/>
</dbReference>
<dbReference type="PANTHER" id="PTHR36923">
    <property type="entry name" value="FERREDOXIN"/>
    <property type="match status" value="1"/>
</dbReference>
<dbReference type="PANTHER" id="PTHR36923:SF3">
    <property type="entry name" value="FERREDOXIN"/>
    <property type="match status" value="1"/>
</dbReference>
<reference evidence="7 8" key="1">
    <citation type="journal article" date="2015" name="Nature">
        <title>rRNA introns, odd ribosomes, and small enigmatic genomes across a large radiation of phyla.</title>
        <authorList>
            <person name="Brown C.T."/>
            <person name="Hug L.A."/>
            <person name="Thomas B.C."/>
            <person name="Sharon I."/>
            <person name="Castelle C.J."/>
            <person name="Singh A."/>
            <person name="Wilkins M.J."/>
            <person name="Williams K.H."/>
            <person name="Banfield J.F."/>
        </authorList>
    </citation>
    <scope>NUCLEOTIDE SEQUENCE [LARGE SCALE GENOMIC DNA]</scope>
</reference>
<feature type="domain" description="4Fe-4S ferredoxin-type" evidence="6">
    <location>
        <begin position="4"/>
        <end position="32"/>
    </location>
</feature>
<evidence type="ECO:0000256" key="1">
    <source>
        <dbReference type="ARBA" id="ARBA00022448"/>
    </source>
</evidence>
<dbReference type="Gene3D" id="3.30.70.20">
    <property type="match status" value="1"/>
</dbReference>
<dbReference type="GO" id="GO:0051536">
    <property type="term" value="F:iron-sulfur cluster binding"/>
    <property type="evidence" value="ECO:0007669"/>
    <property type="project" value="UniProtKB-KW"/>
</dbReference>